<sequence>MPLVGELPYRPWAQRGQVVEGEFRWRLGTHPLDLANWIEWGPDAPGWIDEKPALLAAHRDTVFSVLDGIEPEADEVATAIAHHVGADLDTSMHPLEAAARLVPDDLVLMVERDDRFVFGGGSVCFPNRWDLPSKIGRTMAEVHAPVADLNRQLEPAIDAFFDRLRPERSFWRLGWGLIDSPDGFEPPRSSPRPSVHPDDDDVYVRVERETLRRFPVTNCVLFTIRTYLAPITTLSADDRSRVRAAVAAMAPGVRAYKDVVSG</sequence>
<dbReference type="EMBL" id="AP012057">
    <property type="protein sequence ID" value="BAN04217.1"/>
    <property type="molecule type" value="Genomic_DNA"/>
</dbReference>
<accession>A0A6C7EBV3</accession>
<dbReference type="RefSeq" id="WP_015443464.1">
    <property type="nucleotide sequence ID" value="NC_020520.1"/>
</dbReference>
<proteinExistence type="predicted"/>
<dbReference type="KEGG" id="aym:YM304_39030"/>
<organism evidence="1 2">
    <name type="scientific">Ilumatobacter coccineus (strain NBRC 103263 / KCTC 29153 / YM16-304)</name>
    <dbReference type="NCBI Taxonomy" id="1313172"/>
    <lineage>
        <taxon>Bacteria</taxon>
        <taxon>Bacillati</taxon>
        <taxon>Actinomycetota</taxon>
        <taxon>Acidimicrobiia</taxon>
        <taxon>Acidimicrobiales</taxon>
        <taxon>Ilumatobacteraceae</taxon>
        <taxon>Ilumatobacter</taxon>
    </lineage>
</organism>
<gene>
    <name evidence="1" type="ORF">YM304_39030</name>
</gene>
<dbReference type="Proteomes" id="UP000011863">
    <property type="component" value="Chromosome"/>
</dbReference>
<dbReference type="AlphaFoldDB" id="A0A6C7EBV3"/>
<dbReference type="InterPro" id="IPR021848">
    <property type="entry name" value="HODM_asu-like"/>
</dbReference>
<evidence type="ECO:0008006" key="3">
    <source>
        <dbReference type="Google" id="ProtNLM"/>
    </source>
</evidence>
<reference evidence="1 2" key="1">
    <citation type="journal article" date="2013" name="Int. J. Syst. Evol. Microbiol.">
        <title>Ilumatobacter nonamiense sp. nov. and Ilumatobacter coccineum sp. nov., isolated from seashore sand.</title>
        <authorList>
            <person name="Matsumoto A."/>
            <person name="Kasai H."/>
            <person name="Matsuo Y."/>
            <person name="Shizuri Y."/>
            <person name="Ichikawa N."/>
            <person name="Fujita N."/>
            <person name="Omura S."/>
            <person name="Takahashi Y."/>
        </authorList>
    </citation>
    <scope>NUCLEOTIDE SEQUENCE [LARGE SCALE GENOMIC DNA]</scope>
    <source>
        <strain evidence="2">NBRC 103263 / KCTC 29153 / YM16-304</strain>
    </source>
</reference>
<name>A0A6C7EBV3_ILUCY</name>
<keyword evidence="2" id="KW-1185">Reference proteome</keyword>
<evidence type="ECO:0000313" key="2">
    <source>
        <dbReference type="Proteomes" id="UP000011863"/>
    </source>
</evidence>
<protein>
    <recommendedName>
        <fullName evidence="3">DUF3445 domain-containing protein</fullName>
    </recommendedName>
</protein>
<evidence type="ECO:0000313" key="1">
    <source>
        <dbReference type="EMBL" id="BAN04217.1"/>
    </source>
</evidence>
<dbReference type="Pfam" id="PF11927">
    <property type="entry name" value="HODM_asu-like"/>
    <property type="match status" value="1"/>
</dbReference>